<accession>A0ABX8V7R2</accession>
<evidence type="ECO:0000313" key="2">
    <source>
        <dbReference type="EMBL" id="QYJ68872.1"/>
    </source>
</evidence>
<evidence type="ECO:0000256" key="1">
    <source>
        <dbReference type="SAM" id="SignalP"/>
    </source>
</evidence>
<gene>
    <name evidence="2" type="ORF">K1I41_03030</name>
</gene>
<feature type="chain" id="PRO_5046523877" description="Lipoprotein" evidence="1">
    <location>
        <begin position="22"/>
        <end position="225"/>
    </location>
</feature>
<dbReference type="PROSITE" id="PS51257">
    <property type="entry name" value="PROKAR_LIPOPROTEIN"/>
    <property type="match status" value="1"/>
</dbReference>
<evidence type="ECO:0008006" key="4">
    <source>
        <dbReference type="Google" id="ProtNLM"/>
    </source>
</evidence>
<reference evidence="2 3" key="1">
    <citation type="submission" date="2021-07" db="EMBL/GenBank/DDBJ databases">
        <title>Flavobacterium WSW3-B6 sp.nov, isolated from seaweed.</title>
        <authorList>
            <person name="Muhammad N."/>
            <person name="Ho H."/>
            <person name="Lee Y.-J."/>
            <person name="Nguyen T."/>
            <person name="Ho J."/>
            <person name="Kim S.-G."/>
        </authorList>
    </citation>
    <scope>NUCLEOTIDE SEQUENCE [LARGE SCALE GENOMIC DNA]</scope>
    <source>
        <strain evidence="2 3">WSW3-B6</strain>
    </source>
</reference>
<feature type="signal peptide" evidence="1">
    <location>
        <begin position="1"/>
        <end position="21"/>
    </location>
</feature>
<protein>
    <recommendedName>
        <fullName evidence="4">Lipoprotein</fullName>
    </recommendedName>
</protein>
<proteinExistence type="predicted"/>
<dbReference type="Proteomes" id="UP000825381">
    <property type="component" value="Chromosome"/>
</dbReference>
<keyword evidence="1" id="KW-0732">Signal</keyword>
<dbReference type="RefSeq" id="WP_220641211.1">
    <property type="nucleotide sequence ID" value="NZ_CP080429.1"/>
</dbReference>
<keyword evidence="3" id="KW-1185">Reference proteome</keyword>
<sequence>MKQFTLPTLLCVLTLSFFSCSTDNNDTTTETTANTSNFQLKKSNKIDLATAKQFYVDMMATQEYTDYKSALATFTGKLLLNEVRATNKAEWMSWINNNLNKTGFSSIAEFETIYDDTTNKLSKMISANIDLYDFIGNADLIQVGEVLEPEFANHTVDYPSNTDTCLDNCIDTTDAQLDELETQYTQNLQLAALSGDFGYTVAVEANYENAYIEIALDFNACAGAC</sequence>
<dbReference type="EMBL" id="CP080429">
    <property type="protein sequence ID" value="QYJ68872.1"/>
    <property type="molecule type" value="Genomic_DNA"/>
</dbReference>
<evidence type="ECO:0000313" key="3">
    <source>
        <dbReference type="Proteomes" id="UP000825381"/>
    </source>
</evidence>
<name>A0ABX8V7R2_9FLAO</name>
<organism evidence="2 3">
    <name type="scientific">Flavobacterium litorale</name>
    <dbReference type="NCBI Taxonomy" id="2856519"/>
    <lineage>
        <taxon>Bacteria</taxon>
        <taxon>Pseudomonadati</taxon>
        <taxon>Bacteroidota</taxon>
        <taxon>Flavobacteriia</taxon>
        <taxon>Flavobacteriales</taxon>
        <taxon>Flavobacteriaceae</taxon>
        <taxon>Flavobacterium</taxon>
    </lineage>
</organism>